<dbReference type="Proteomes" id="UP001174677">
    <property type="component" value="Chromosome 10"/>
</dbReference>
<dbReference type="InterPro" id="IPR008004">
    <property type="entry name" value="OCTOPUS-like"/>
</dbReference>
<evidence type="ECO:0000256" key="1">
    <source>
        <dbReference type="SAM" id="MobiDB-lite"/>
    </source>
</evidence>
<keyword evidence="3" id="KW-1185">Reference proteome</keyword>
<dbReference type="EMBL" id="JARPOI010000010">
    <property type="protein sequence ID" value="KAJ9170398.1"/>
    <property type="molecule type" value="Genomic_DNA"/>
</dbReference>
<comment type="caution">
    <text evidence="2">The sequence shown here is derived from an EMBL/GenBank/DDBJ whole genome shotgun (WGS) entry which is preliminary data.</text>
</comment>
<accession>A0ABQ9LSX2</accession>
<name>A0ABQ9LSX2_HEVBR</name>
<protein>
    <submittedName>
        <fullName evidence="2">Uncharacterized protein</fullName>
    </submittedName>
</protein>
<gene>
    <name evidence="2" type="ORF">P3X46_018508</name>
</gene>
<reference evidence="2 3" key="1">
    <citation type="journal article" date="2023" name="Plant Biotechnol. J.">
        <title>Chromosome-level wild Hevea brasiliensis genome provides new tools for genomic-assisted breeding and valuable loci to elevate rubber yield.</title>
        <authorList>
            <person name="Cheng H."/>
            <person name="Song X."/>
            <person name="Hu Y."/>
            <person name="Wu T."/>
            <person name="Yang Q."/>
            <person name="An Z."/>
            <person name="Feng S."/>
            <person name="Deng Z."/>
            <person name="Wu W."/>
            <person name="Zeng X."/>
            <person name="Tu M."/>
            <person name="Wang X."/>
            <person name="Huang H."/>
        </authorList>
    </citation>
    <scope>NUCLEOTIDE SEQUENCE [LARGE SCALE GENOMIC DNA]</scope>
    <source>
        <strain evidence="2">MT/VB/25A 57/8</strain>
    </source>
</reference>
<dbReference type="PANTHER" id="PTHR34046">
    <property type="entry name" value="OS06G0218800 PROTEIN"/>
    <property type="match status" value="1"/>
</dbReference>
<evidence type="ECO:0000313" key="3">
    <source>
        <dbReference type="Proteomes" id="UP001174677"/>
    </source>
</evidence>
<evidence type="ECO:0000313" key="2">
    <source>
        <dbReference type="EMBL" id="KAJ9170398.1"/>
    </source>
</evidence>
<feature type="compositionally biased region" description="Low complexity" evidence="1">
    <location>
        <begin position="52"/>
        <end position="62"/>
    </location>
</feature>
<dbReference type="PANTHER" id="PTHR34046:SF19">
    <property type="entry name" value="RAPIDLY ELICITED PROTEIN, PUTATIVE-RELATED"/>
    <property type="match status" value="1"/>
</dbReference>
<dbReference type="Pfam" id="PF05340">
    <property type="entry name" value="DUF740"/>
    <property type="match status" value="1"/>
</dbReference>
<feature type="region of interest" description="Disordered" evidence="1">
    <location>
        <begin position="42"/>
        <end position="62"/>
    </location>
</feature>
<proteinExistence type="predicted"/>
<organism evidence="2 3">
    <name type="scientific">Hevea brasiliensis</name>
    <name type="common">Para rubber tree</name>
    <name type="synonym">Siphonia brasiliensis</name>
    <dbReference type="NCBI Taxonomy" id="3981"/>
    <lineage>
        <taxon>Eukaryota</taxon>
        <taxon>Viridiplantae</taxon>
        <taxon>Streptophyta</taxon>
        <taxon>Embryophyta</taxon>
        <taxon>Tracheophyta</taxon>
        <taxon>Spermatophyta</taxon>
        <taxon>Magnoliopsida</taxon>
        <taxon>eudicotyledons</taxon>
        <taxon>Gunneridae</taxon>
        <taxon>Pentapetalae</taxon>
        <taxon>rosids</taxon>
        <taxon>fabids</taxon>
        <taxon>Malpighiales</taxon>
        <taxon>Euphorbiaceae</taxon>
        <taxon>Crotonoideae</taxon>
        <taxon>Micrandreae</taxon>
        <taxon>Hevea</taxon>
    </lineage>
</organism>
<sequence length="153" mass="16904">MVLLEVEKACKEHPYHNQNKGVCPACLRERLSQLHQVVSSDKEAVAAADGPSSSSSSMSFSSSNNMSSVYHHRYQRNMSDIMGSISFRVSAGNGLKNSRSIAFVSRSSRLVGEVKHGTLTNKNKKKGFWSKLLHLKGKNNEEINFGGKMVFNV</sequence>